<protein>
    <submittedName>
        <fullName evidence="7">Type A2 lanthipeptide</fullName>
    </submittedName>
</protein>
<evidence type="ECO:0000256" key="6">
    <source>
        <dbReference type="ARBA" id="ARBA00023048"/>
    </source>
</evidence>
<evidence type="ECO:0000256" key="2">
    <source>
        <dbReference type="ARBA" id="ARBA00022529"/>
    </source>
</evidence>
<sequence length="48" mass="5212">MKKNTTVDITPMSDAELDGVLGARGEGWVVTVTKDCHANTKMKWLGCC</sequence>
<dbReference type="Pfam" id="PF04604">
    <property type="entry name" value="L_biotic_typeA"/>
    <property type="match status" value="1"/>
</dbReference>
<evidence type="ECO:0000256" key="4">
    <source>
        <dbReference type="ARBA" id="ARBA00022789"/>
    </source>
</evidence>
<keyword evidence="8" id="KW-1185">Reference proteome</keyword>
<reference evidence="7 8" key="1">
    <citation type="submission" date="2022-02" db="EMBL/GenBank/DDBJ databases">
        <title>Uncovering new skin microbiome diversity through culturing and metagenomics.</title>
        <authorList>
            <person name="Conlan S."/>
            <person name="Deming C."/>
            <person name="Nisc Comparative Sequencing Program N."/>
            <person name="Segre J.A."/>
        </authorList>
    </citation>
    <scope>NUCLEOTIDE SEQUENCE [LARGE SCALE GENOMIC DNA]</scope>
    <source>
        <strain evidence="7 8">ACRQV</strain>
    </source>
</reference>
<dbReference type="Proteomes" id="UP001521911">
    <property type="component" value="Unassembled WGS sequence"/>
</dbReference>
<keyword evidence="6" id="KW-0078">Bacteriocin</keyword>
<dbReference type="InterPro" id="IPR007682">
    <property type="entry name" value="Lantibiotic_typ-A_Lactobact"/>
</dbReference>
<dbReference type="RefSeq" id="WP_083280729.1">
    <property type="nucleotide sequence ID" value="NZ_JAKRDF010000001.1"/>
</dbReference>
<evidence type="ECO:0000313" key="8">
    <source>
        <dbReference type="Proteomes" id="UP001521911"/>
    </source>
</evidence>
<evidence type="ECO:0000256" key="3">
    <source>
        <dbReference type="ARBA" id="ARBA00022784"/>
    </source>
</evidence>
<comment type="similarity">
    <text evidence="1">Belongs to the type A lantibiotic family.</text>
</comment>
<evidence type="ECO:0000313" key="7">
    <source>
        <dbReference type="EMBL" id="MCG7275141.1"/>
    </source>
</evidence>
<keyword evidence="3" id="KW-0883">Thioether bond</keyword>
<keyword evidence="5" id="KW-0044">Antibiotic</keyword>
<proteinExistence type="inferred from homology"/>
<evidence type="ECO:0000256" key="1">
    <source>
        <dbReference type="ARBA" id="ARBA00009379"/>
    </source>
</evidence>
<keyword evidence="2" id="KW-0929">Antimicrobial</keyword>
<dbReference type="EMBL" id="JAKRDF010000001">
    <property type="protein sequence ID" value="MCG7275141.1"/>
    <property type="molecule type" value="Genomic_DNA"/>
</dbReference>
<evidence type="ECO:0000256" key="5">
    <source>
        <dbReference type="ARBA" id="ARBA00023022"/>
    </source>
</evidence>
<name>A0ABS9PSP4_9CORY</name>
<organism evidence="7 8">
    <name type="scientific">Corynebacterium singulare</name>
    <dbReference type="NCBI Taxonomy" id="161899"/>
    <lineage>
        <taxon>Bacteria</taxon>
        <taxon>Bacillati</taxon>
        <taxon>Actinomycetota</taxon>
        <taxon>Actinomycetes</taxon>
        <taxon>Mycobacteriales</taxon>
        <taxon>Corynebacteriaceae</taxon>
        <taxon>Corynebacterium</taxon>
    </lineage>
</organism>
<dbReference type="NCBIfam" id="NF040664">
    <property type="entry name" value="HEC_x9_TCC_lant"/>
    <property type="match status" value="1"/>
</dbReference>
<accession>A0ABS9PSP4</accession>
<keyword evidence="4" id="KW-0425">Lantibiotic</keyword>
<comment type="caution">
    <text evidence="7">The sequence shown here is derived from an EMBL/GenBank/DDBJ whole genome shotgun (WGS) entry which is preliminary data.</text>
</comment>
<gene>
    <name evidence="7" type="ORF">MHK08_01400</name>
</gene>